<dbReference type="OrthoDB" id="9970856at2759"/>
<protein>
    <recommendedName>
        <fullName evidence="12">Transmembrane protein 11</fullName>
    </recommendedName>
</protein>
<reference evidence="10" key="1">
    <citation type="submission" date="2021-12" db="EMBL/GenBank/DDBJ databases">
        <authorList>
            <person name="King R."/>
        </authorList>
    </citation>
    <scope>NUCLEOTIDE SEQUENCE</scope>
</reference>
<evidence type="ECO:0000256" key="8">
    <source>
        <dbReference type="ARBA" id="ARBA00023136"/>
    </source>
</evidence>
<keyword evidence="8 9" id="KW-0472">Membrane</keyword>
<keyword evidence="6 9" id="KW-1133">Transmembrane helix</keyword>
<organism evidence="10 11">
    <name type="scientific">Bemisia tabaci</name>
    <name type="common">Sweetpotato whitefly</name>
    <name type="synonym">Aleurodes tabaci</name>
    <dbReference type="NCBI Taxonomy" id="7038"/>
    <lineage>
        <taxon>Eukaryota</taxon>
        <taxon>Metazoa</taxon>
        <taxon>Ecdysozoa</taxon>
        <taxon>Arthropoda</taxon>
        <taxon>Hexapoda</taxon>
        <taxon>Insecta</taxon>
        <taxon>Pterygota</taxon>
        <taxon>Neoptera</taxon>
        <taxon>Paraneoptera</taxon>
        <taxon>Hemiptera</taxon>
        <taxon>Sternorrhyncha</taxon>
        <taxon>Aleyrodoidea</taxon>
        <taxon>Aleyrodidae</taxon>
        <taxon>Aleyrodinae</taxon>
        <taxon>Bemisia</taxon>
    </lineage>
</organism>
<evidence type="ECO:0000256" key="2">
    <source>
        <dbReference type="ARBA" id="ARBA00004448"/>
    </source>
</evidence>
<keyword evidence="5" id="KW-0999">Mitochondrion inner membrane</keyword>
<proteinExistence type="inferred from homology"/>
<comment type="similarity">
    <text evidence="3">Belongs to the TMEM11 family.</text>
</comment>
<dbReference type="PANTHER" id="PTHR15099">
    <property type="entry name" value="PROTEIN PM1"/>
    <property type="match status" value="1"/>
</dbReference>
<evidence type="ECO:0000256" key="7">
    <source>
        <dbReference type="ARBA" id="ARBA00023128"/>
    </source>
</evidence>
<feature type="transmembrane region" description="Helical" evidence="9">
    <location>
        <begin position="88"/>
        <end position="107"/>
    </location>
</feature>
<keyword evidence="7" id="KW-0496">Mitochondrion</keyword>
<evidence type="ECO:0000256" key="9">
    <source>
        <dbReference type="SAM" id="Phobius"/>
    </source>
</evidence>
<evidence type="ECO:0000256" key="4">
    <source>
        <dbReference type="ARBA" id="ARBA00022692"/>
    </source>
</evidence>
<evidence type="ECO:0000313" key="10">
    <source>
        <dbReference type="EMBL" id="CAH0382389.1"/>
    </source>
</evidence>
<dbReference type="GO" id="GO:0005743">
    <property type="term" value="C:mitochondrial inner membrane"/>
    <property type="evidence" value="ECO:0007669"/>
    <property type="project" value="UniProtKB-SubCell"/>
</dbReference>
<feature type="transmembrane region" description="Helical" evidence="9">
    <location>
        <begin position="63"/>
        <end position="82"/>
    </location>
</feature>
<dbReference type="GO" id="GO:0007007">
    <property type="term" value="P:inner mitochondrial membrane organization"/>
    <property type="evidence" value="ECO:0007669"/>
    <property type="project" value="TreeGrafter"/>
</dbReference>
<dbReference type="Proteomes" id="UP001152759">
    <property type="component" value="Chromosome 1"/>
</dbReference>
<dbReference type="KEGG" id="btab:109044042"/>
<dbReference type="EMBL" id="OU963862">
    <property type="protein sequence ID" value="CAH0382389.1"/>
    <property type="molecule type" value="Genomic_DNA"/>
</dbReference>
<name>A0A9P0A3G0_BEMTA</name>
<dbReference type="Pfam" id="PF14972">
    <property type="entry name" value="Mito_morph_reg"/>
    <property type="match status" value="1"/>
</dbReference>
<evidence type="ECO:0000256" key="6">
    <source>
        <dbReference type="ARBA" id="ARBA00022989"/>
    </source>
</evidence>
<evidence type="ECO:0000256" key="5">
    <source>
        <dbReference type="ARBA" id="ARBA00022792"/>
    </source>
</evidence>
<dbReference type="PANTHER" id="PTHR15099:SF2">
    <property type="entry name" value="TRANSMEMBRANE PROTEIN 11, MITOCHONDRIAL"/>
    <property type="match status" value="1"/>
</dbReference>
<accession>A0A9P0A3G0</accession>
<dbReference type="InterPro" id="IPR026120">
    <property type="entry name" value="TMEM11"/>
</dbReference>
<keyword evidence="4 9" id="KW-0812">Transmembrane</keyword>
<evidence type="ECO:0000313" key="11">
    <source>
        <dbReference type="Proteomes" id="UP001152759"/>
    </source>
</evidence>
<evidence type="ECO:0008006" key="12">
    <source>
        <dbReference type="Google" id="ProtNLM"/>
    </source>
</evidence>
<gene>
    <name evidence="10" type="ORF">BEMITA_LOCUS1935</name>
</gene>
<keyword evidence="11" id="KW-1185">Reference proteome</keyword>
<dbReference type="AlphaFoldDB" id="A0A9P0A3G0"/>
<comment type="subcellular location">
    <subcellularLocation>
        <location evidence="2">Mitochondrion inner membrane</location>
        <topology evidence="2">Multi-pass membrane protein</topology>
    </subcellularLocation>
</comment>
<comment type="function">
    <text evidence="1">Plays a role in mitochondrial morphogenesis.</text>
</comment>
<evidence type="ECO:0000256" key="3">
    <source>
        <dbReference type="ARBA" id="ARBA00006060"/>
    </source>
</evidence>
<sequence length="170" mass="19114">MTYGDNRDQNDTAVIREVYESENALEAFELELDRALEAGCNVIVIEPTRLADETAQWIAFGNFLHRTAVFSGVGAIFAGYLLPKKPIIFGPLCAVSFLSAGLHTVAWQMDPCCKYQICNNSKKLANLPLYNSITPVVLTRQDDTHRRILQSTVTILSVAFCLWKYYQSMK</sequence>
<evidence type="ECO:0000256" key="1">
    <source>
        <dbReference type="ARBA" id="ARBA00002812"/>
    </source>
</evidence>